<proteinExistence type="predicted"/>
<organism evidence="1 2">
    <name type="scientific">Tanacetum coccineum</name>
    <dbReference type="NCBI Taxonomy" id="301880"/>
    <lineage>
        <taxon>Eukaryota</taxon>
        <taxon>Viridiplantae</taxon>
        <taxon>Streptophyta</taxon>
        <taxon>Embryophyta</taxon>
        <taxon>Tracheophyta</taxon>
        <taxon>Spermatophyta</taxon>
        <taxon>Magnoliopsida</taxon>
        <taxon>eudicotyledons</taxon>
        <taxon>Gunneridae</taxon>
        <taxon>Pentapetalae</taxon>
        <taxon>asterids</taxon>
        <taxon>campanulids</taxon>
        <taxon>Asterales</taxon>
        <taxon>Asteraceae</taxon>
        <taxon>Asteroideae</taxon>
        <taxon>Anthemideae</taxon>
        <taxon>Anthemidinae</taxon>
        <taxon>Tanacetum</taxon>
    </lineage>
</organism>
<accession>A0ABQ5AUA1</accession>
<keyword evidence="2" id="KW-1185">Reference proteome</keyword>
<evidence type="ECO:0000313" key="1">
    <source>
        <dbReference type="EMBL" id="GJT05287.1"/>
    </source>
</evidence>
<protein>
    <submittedName>
        <fullName evidence="1">Uncharacterized protein</fullName>
    </submittedName>
</protein>
<gene>
    <name evidence="1" type="ORF">Tco_0839749</name>
</gene>
<comment type="caution">
    <text evidence="1">The sequence shown here is derived from an EMBL/GenBank/DDBJ whole genome shotgun (WGS) entry which is preliminary data.</text>
</comment>
<name>A0ABQ5AUA1_9ASTR</name>
<reference evidence="1" key="1">
    <citation type="journal article" date="2022" name="Int. J. Mol. Sci.">
        <title>Draft Genome of Tanacetum Coccineum: Genomic Comparison of Closely Related Tanacetum-Family Plants.</title>
        <authorList>
            <person name="Yamashiro T."/>
            <person name="Shiraishi A."/>
            <person name="Nakayama K."/>
            <person name="Satake H."/>
        </authorList>
    </citation>
    <scope>NUCLEOTIDE SEQUENCE</scope>
</reference>
<evidence type="ECO:0000313" key="2">
    <source>
        <dbReference type="Proteomes" id="UP001151760"/>
    </source>
</evidence>
<dbReference type="Proteomes" id="UP001151760">
    <property type="component" value="Unassembled WGS sequence"/>
</dbReference>
<dbReference type="EMBL" id="BQNB010012574">
    <property type="protein sequence ID" value="GJT05287.1"/>
    <property type="molecule type" value="Genomic_DNA"/>
</dbReference>
<sequence length="99" mass="11075">MRNHSLSMSFSWLWEVKGSAPGLSNNLNGLGRQCDQCGGRIAAVTRDEVTWMAFGGNTRDLGSILEETRQDCKWTQRRHEESVTEGGDDVRKACDAIWS</sequence>
<reference evidence="1" key="2">
    <citation type="submission" date="2022-01" db="EMBL/GenBank/DDBJ databases">
        <authorList>
            <person name="Yamashiro T."/>
            <person name="Shiraishi A."/>
            <person name="Satake H."/>
            <person name="Nakayama K."/>
        </authorList>
    </citation>
    <scope>NUCLEOTIDE SEQUENCE</scope>
</reference>